<accession>A0A6A5UJ92</accession>
<dbReference type="Gene3D" id="1.10.510.10">
    <property type="entry name" value="Transferase(Phosphotransferase) domain 1"/>
    <property type="match status" value="1"/>
</dbReference>
<reference evidence="2" key="1">
    <citation type="journal article" date="2020" name="Stud. Mycol.">
        <title>101 Dothideomycetes genomes: a test case for predicting lifestyles and emergence of pathogens.</title>
        <authorList>
            <person name="Haridas S."/>
            <person name="Albert R."/>
            <person name="Binder M."/>
            <person name="Bloem J."/>
            <person name="Labutti K."/>
            <person name="Salamov A."/>
            <person name="Andreopoulos B."/>
            <person name="Baker S."/>
            <person name="Barry K."/>
            <person name="Bills G."/>
            <person name="Bluhm B."/>
            <person name="Cannon C."/>
            <person name="Castanera R."/>
            <person name="Culley D."/>
            <person name="Daum C."/>
            <person name="Ezra D."/>
            <person name="Gonzalez J."/>
            <person name="Henrissat B."/>
            <person name="Kuo A."/>
            <person name="Liang C."/>
            <person name="Lipzen A."/>
            <person name="Lutzoni F."/>
            <person name="Magnuson J."/>
            <person name="Mondo S."/>
            <person name="Nolan M."/>
            <person name="Ohm R."/>
            <person name="Pangilinan J."/>
            <person name="Park H.-J."/>
            <person name="Ramirez L."/>
            <person name="Alfaro M."/>
            <person name="Sun H."/>
            <person name="Tritt A."/>
            <person name="Yoshinaga Y."/>
            <person name="Zwiers L.-H."/>
            <person name="Turgeon B."/>
            <person name="Goodwin S."/>
            <person name="Spatafora J."/>
            <person name="Crous P."/>
            <person name="Grigoriev I."/>
        </authorList>
    </citation>
    <scope>NUCLEOTIDE SEQUENCE</scope>
    <source>
        <strain evidence="2">CBS 107.79</strain>
    </source>
</reference>
<dbReference type="AlphaFoldDB" id="A0A6A5UJ92"/>
<evidence type="ECO:0000313" key="2">
    <source>
        <dbReference type="EMBL" id="KAF1964818.1"/>
    </source>
</evidence>
<gene>
    <name evidence="2" type="ORF">BU23DRAFT_561620</name>
</gene>
<dbReference type="SUPFAM" id="SSF56112">
    <property type="entry name" value="Protein kinase-like (PK-like)"/>
    <property type="match status" value="1"/>
</dbReference>
<feature type="domain" description="Protein kinase" evidence="1">
    <location>
        <begin position="168"/>
        <end position="475"/>
    </location>
</feature>
<dbReference type="PANTHER" id="PTHR24359:SF1">
    <property type="entry name" value="INHIBITOR OF NUCLEAR FACTOR KAPPA-B KINASE EPSILON SUBUNIT HOMOLOG 1-RELATED"/>
    <property type="match status" value="1"/>
</dbReference>
<sequence length="520" mass="59315">MGSEESLFQRLKRKQSTCSLNNNSQQMFLPLNIMRQEITEDNVRGALTKDTGLTATLKLLHLLPEDTLPQRVVDYATKVFTVLVIIGEPDAIRKILDEGLTDEHLPLRLAENEITLISHDEVEFRSFSETMSEQRISEFVEKQWTVLAPILDASGEHTDLDRRCPLPFEHTKQAGHGASRLVHKSKLHPSHYSGPESLANLEYVATKEFWVEADFLKERENLRTVASLNHKHLITHLATFTKGTTHYVIFPWADGGSLREFWTREDAQPRDRQLFTWSLRQLLGVAEAIEALHGINCRHGDMKPENILHFSGPDGGRLVVADVGVSRSHDHATKLRHAGTTTRATTPSYEAPEAFTHSYVPRARRYDVWSIGCIFLEFALWLLHDLETIISFGYARHAPDFEFYLINRDSSDSNRRTEIHPMVTKALKRLRQDPRCKDGTLFDDFLDLIENHLLLVEVNQRAEADELVGRLRNIVQEAEADPTRLLNDVTSPPEKLRFPRRTQTGAIEPVNGPIPENRAI</sequence>
<keyword evidence="2" id="KW-0418">Kinase</keyword>
<dbReference type="GO" id="GO:0004674">
    <property type="term" value="F:protein serine/threonine kinase activity"/>
    <property type="evidence" value="ECO:0007669"/>
    <property type="project" value="TreeGrafter"/>
</dbReference>
<organism evidence="2 3">
    <name type="scientific">Bimuria novae-zelandiae CBS 107.79</name>
    <dbReference type="NCBI Taxonomy" id="1447943"/>
    <lineage>
        <taxon>Eukaryota</taxon>
        <taxon>Fungi</taxon>
        <taxon>Dikarya</taxon>
        <taxon>Ascomycota</taxon>
        <taxon>Pezizomycotina</taxon>
        <taxon>Dothideomycetes</taxon>
        <taxon>Pleosporomycetidae</taxon>
        <taxon>Pleosporales</taxon>
        <taxon>Massarineae</taxon>
        <taxon>Didymosphaeriaceae</taxon>
        <taxon>Bimuria</taxon>
    </lineage>
</organism>
<dbReference type="SMART" id="SM00220">
    <property type="entry name" value="S_TKc"/>
    <property type="match status" value="1"/>
</dbReference>
<keyword evidence="3" id="KW-1185">Reference proteome</keyword>
<dbReference type="Proteomes" id="UP000800036">
    <property type="component" value="Unassembled WGS sequence"/>
</dbReference>
<dbReference type="PANTHER" id="PTHR24359">
    <property type="entry name" value="SERINE/THREONINE-PROTEIN KINASE SBK1"/>
    <property type="match status" value="1"/>
</dbReference>
<dbReference type="EMBL" id="ML976776">
    <property type="protein sequence ID" value="KAF1964818.1"/>
    <property type="molecule type" value="Genomic_DNA"/>
</dbReference>
<dbReference type="InterPro" id="IPR011009">
    <property type="entry name" value="Kinase-like_dom_sf"/>
</dbReference>
<keyword evidence="2" id="KW-0808">Transferase</keyword>
<dbReference type="CDD" id="cd00180">
    <property type="entry name" value="PKc"/>
    <property type="match status" value="1"/>
</dbReference>
<dbReference type="OrthoDB" id="4062651at2759"/>
<evidence type="ECO:0000313" key="3">
    <source>
        <dbReference type="Proteomes" id="UP000800036"/>
    </source>
</evidence>
<dbReference type="GO" id="GO:0005524">
    <property type="term" value="F:ATP binding"/>
    <property type="evidence" value="ECO:0007669"/>
    <property type="project" value="InterPro"/>
</dbReference>
<name>A0A6A5UJ92_9PLEO</name>
<dbReference type="Pfam" id="PF00069">
    <property type="entry name" value="Pkinase"/>
    <property type="match status" value="1"/>
</dbReference>
<dbReference type="InterPro" id="IPR000719">
    <property type="entry name" value="Prot_kinase_dom"/>
</dbReference>
<dbReference type="PROSITE" id="PS50011">
    <property type="entry name" value="PROTEIN_KINASE_DOM"/>
    <property type="match status" value="1"/>
</dbReference>
<proteinExistence type="predicted"/>
<protein>
    <submittedName>
        <fullName evidence="2">Kinase-like protein</fullName>
    </submittedName>
</protein>
<evidence type="ECO:0000259" key="1">
    <source>
        <dbReference type="PROSITE" id="PS50011"/>
    </source>
</evidence>